<organism evidence="1 2">
    <name type="scientific">Hygrophoropsis aurantiaca</name>
    <dbReference type="NCBI Taxonomy" id="72124"/>
    <lineage>
        <taxon>Eukaryota</taxon>
        <taxon>Fungi</taxon>
        <taxon>Dikarya</taxon>
        <taxon>Basidiomycota</taxon>
        <taxon>Agaricomycotina</taxon>
        <taxon>Agaricomycetes</taxon>
        <taxon>Agaricomycetidae</taxon>
        <taxon>Boletales</taxon>
        <taxon>Coniophorineae</taxon>
        <taxon>Hygrophoropsidaceae</taxon>
        <taxon>Hygrophoropsis</taxon>
    </lineage>
</organism>
<dbReference type="EMBL" id="MU267990">
    <property type="protein sequence ID" value="KAH7906665.1"/>
    <property type="molecule type" value="Genomic_DNA"/>
</dbReference>
<evidence type="ECO:0000313" key="1">
    <source>
        <dbReference type="EMBL" id="KAH7906665.1"/>
    </source>
</evidence>
<dbReference type="Proteomes" id="UP000790377">
    <property type="component" value="Unassembled WGS sequence"/>
</dbReference>
<reference evidence="1" key="1">
    <citation type="journal article" date="2021" name="New Phytol.">
        <title>Evolutionary innovations through gain and loss of genes in the ectomycorrhizal Boletales.</title>
        <authorList>
            <person name="Wu G."/>
            <person name="Miyauchi S."/>
            <person name="Morin E."/>
            <person name="Kuo A."/>
            <person name="Drula E."/>
            <person name="Varga T."/>
            <person name="Kohler A."/>
            <person name="Feng B."/>
            <person name="Cao Y."/>
            <person name="Lipzen A."/>
            <person name="Daum C."/>
            <person name="Hundley H."/>
            <person name="Pangilinan J."/>
            <person name="Johnson J."/>
            <person name="Barry K."/>
            <person name="LaButti K."/>
            <person name="Ng V."/>
            <person name="Ahrendt S."/>
            <person name="Min B."/>
            <person name="Choi I.G."/>
            <person name="Park H."/>
            <person name="Plett J.M."/>
            <person name="Magnuson J."/>
            <person name="Spatafora J.W."/>
            <person name="Nagy L.G."/>
            <person name="Henrissat B."/>
            <person name="Grigoriev I.V."/>
            <person name="Yang Z.L."/>
            <person name="Xu J."/>
            <person name="Martin F.M."/>
        </authorList>
    </citation>
    <scope>NUCLEOTIDE SEQUENCE</scope>
    <source>
        <strain evidence="1">ATCC 28755</strain>
    </source>
</reference>
<proteinExistence type="predicted"/>
<sequence>MISRRILSSSRFDESAFLLREVPSLIALTVSLMMYGITLAQYLYYRHNFPFDKGCIKYFVLFLFTINTLHMYGSTADEWEFLVSCHHNSSPTCFKLSQWQSNMTLFLNFVVPSVVQSFYAYRIWIISGRNKMISGMIYTLAAIQMIIGCVVMVFLLFPTLVSPPMMILGGPIAGVMADLLISTSIYFYLRPNRFGLRRTETWITRLTSVSINMGCLTCALSIMALIIFVVPALEPFVIAIGMIVTRCQVHSVLAVLNARKPLCNDRNPDPYSTIQLPELPTIQLAEISAPTINEPACRSQNETARATALI</sequence>
<accession>A0ACB8A044</accession>
<protein>
    <submittedName>
        <fullName evidence="1">Uncharacterized protein</fullName>
    </submittedName>
</protein>
<comment type="caution">
    <text evidence="1">The sequence shown here is derived from an EMBL/GenBank/DDBJ whole genome shotgun (WGS) entry which is preliminary data.</text>
</comment>
<evidence type="ECO:0000313" key="2">
    <source>
        <dbReference type="Proteomes" id="UP000790377"/>
    </source>
</evidence>
<gene>
    <name evidence="1" type="ORF">BJ138DRAFT_1162095</name>
</gene>
<name>A0ACB8A044_9AGAM</name>
<keyword evidence="2" id="KW-1185">Reference proteome</keyword>